<sequence>MMMRRWMLLTLLLSTLPAPLLTTGAWGESIFSREALGEWREPYDLRAQGMGGVSIAIRDSFPHAQQNPAGIIFSRLSIAYVSIYPEKRWLRVPADGSACPNGLECPSSGGTKSQVSGGLANIHSVIKLGPRWSLGLGVRQINDPAYQIVNMIDSGGIGEAERQEEGTGGFLSYTLGLAYRVSPDFSIGFEGSRISGAITDIVEYNFTNGNYMDTRDELTTRMKKGWQGRLGFLWAPGRLAMGGFYATAVAADGTWNWRNQDGVQTRLSFDIDLPPSAGYGMALDLGDRWRAGYDIVWRGWSKAKFPALDGSEPDYTDTWRIGLGVEKIGEVSTRARFGEGVSLRAGLSYTPWYFENAEGRRVTESAVSMGLGLPLSKDRGRIDFLLELGKRSVEEMKRPDEIFLRLGLGATYGSMPREY</sequence>
<dbReference type="SUPFAM" id="SSF56935">
    <property type="entry name" value="Porins"/>
    <property type="match status" value="1"/>
</dbReference>
<feature type="signal peptide" evidence="1">
    <location>
        <begin position="1"/>
        <end position="20"/>
    </location>
</feature>
<organism evidence="2 3">
    <name type="scientific">Eiseniibacteriota bacterium</name>
    <dbReference type="NCBI Taxonomy" id="2212470"/>
    <lineage>
        <taxon>Bacteria</taxon>
        <taxon>Candidatus Eiseniibacteriota</taxon>
    </lineage>
</organism>
<protein>
    <submittedName>
        <fullName evidence="2">Uncharacterized protein</fullName>
    </submittedName>
</protein>
<dbReference type="Proteomes" id="UP000777784">
    <property type="component" value="Unassembled WGS sequence"/>
</dbReference>
<accession>A0A948RRX0</accession>
<proteinExistence type="predicted"/>
<reference evidence="2" key="1">
    <citation type="submission" date="2021-05" db="EMBL/GenBank/DDBJ databases">
        <title>Energy efficiency and biological interactions define the core microbiome of deep oligotrophic groundwater.</title>
        <authorList>
            <person name="Mehrshad M."/>
            <person name="Lopez-Fernandez M."/>
            <person name="Bell E."/>
            <person name="Bernier-Latmani R."/>
            <person name="Bertilsson S."/>
            <person name="Dopson M."/>
        </authorList>
    </citation>
    <scope>NUCLEOTIDE SEQUENCE</scope>
    <source>
        <strain evidence="2">Modern_marine.mb.64</strain>
    </source>
</reference>
<name>A0A948RRX0_UNCEI</name>
<evidence type="ECO:0000313" key="3">
    <source>
        <dbReference type="Proteomes" id="UP000777784"/>
    </source>
</evidence>
<evidence type="ECO:0000256" key="1">
    <source>
        <dbReference type="SAM" id="SignalP"/>
    </source>
</evidence>
<feature type="chain" id="PRO_5037875632" evidence="1">
    <location>
        <begin position="21"/>
        <end position="419"/>
    </location>
</feature>
<comment type="caution">
    <text evidence="2">The sequence shown here is derived from an EMBL/GenBank/DDBJ whole genome shotgun (WGS) entry which is preliminary data.</text>
</comment>
<dbReference type="EMBL" id="JAHJDP010000019">
    <property type="protein sequence ID" value="MBU2689868.1"/>
    <property type="molecule type" value="Genomic_DNA"/>
</dbReference>
<gene>
    <name evidence="2" type="ORF">KJ970_03000</name>
</gene>
<keyword evidence="1" id="KW-0732">Signal</keyword>
<evidence type="ECO:0000313" key="2">
    <source>
        <dbReference type="EMBL" id="MBU2689868.1"/>
    </source>
</evidence>
<dbReference type="AlphaFoldDB" id="A0A948RRX0"/>
<dbReference type="Gene3D" id="2.40.160.60">
    <property type="entry name" value="Outer membrane protein transport protein (OMPP1/FadL/TodX)"/>
    <property type="match status" value="1"/>
</dbReference>